<dbReference type="PROSITE" id="PS51117">
    <property type="entry name" value="LAMININ_NTER"/>
    <property type="match status" value="1"/>
</dbReference>
<evidence type="ECO:0000313" key="4">
    <source>
        <dbReference type="EMBL" id="TRZ03219.1"/>
    </source>
</evidence>
<keyword evidence="1" id="KW-1015">Disulfide bond</keyword>
<dbReference type="STRING" id="623744.A0A553RM07"/>
<dbReference type="Gene3D" id="2.60.120.260">
    <property type="entry name" value="Galactose-binding domain-like"/>
    <property type="match status" value="1"/>
</dbReference>
<dbReference type="AlphaFoldDB" id="A0A553RM07"/>
<reference evidence="4 5" key="1">
    <citation type="journal article" date="2019" name="Sci. Data">
        <title>Hybrid genome assembly and annotation of Danionella translucida.</title>
        <authorList>
            <person name="Kadobianskyi M."/>
            <person name="Schulze L."/>
            <person name="Schuelke M."/>
            <person name="Judkewitz B."/>
        </authorList>
    </citation>
    <scope>NUCLEOTIDE SEQUENCE [LARGE SCALE GENOMIC DNA]</scope>
    <source>
        <strain evidence="4 5">Bolton</strain>
    </source>
</reference>
<protein>
    <recommendedName>
        <fullName evidence="3">Laminin N-terminal domain-containing protein</fullName>
    </recommendedName>
</protein>
<comment type="caution">
    <text evidence="4">The sequence shown here is derived from an EMBL/GenBank/DDBJ whole genome shotgun (WGS) entry which is preliminary data.</text>
</comment>
<accession>A0A553RM07</accession>
<gene>
    <name evidence="4" type="ORF">DNTS_011021</name>
</gene>
<dbReference type="EMBL" id="SRMA01012678">
    <property type="protein sequence ID" value="TRZ03219.1"/>
    <property type="molecule type" value="Genomic_DNA"/>
</dbReference>
<dbReference type="OrthoDB" id="10011303at2759"/>
<evidence type="ECO:0000259" key="3">
    <source>
        <dbReference type="PROSITE" id="PS51117"/>
    </source>
</evidence>
<feature type="domain" description="Laminin N-terminal" evidence="3">
    <location>
        <begin position="1"/>
        <end position="79"/>
    </location>
</feature>
<feature type="non-terminal residue" evidence="4">
    <location>
        <position position="1"/>
    </location>
</feature>
<keyword evidence="5" id="KW-1185">Reference proteome</keyword>
<organism evidence="4 5">
    <name type="scientific">Danionella cerebrum</name>
    <dbReference type="NCBI Taxonomy" id="2873325"/>
    <lineage>
        <taxon>Eukaryota</taxon>
        <taxon>Metazoa</taxon>
        <taxon>Chordata</taxon>
        <taxon>Craniata</taxon>
        <taxon>Vertebrata</taxon>
        <taxon>Euteleostomi</taxon>
        <taxon>Actinopterygii</taxon>
        <taxon>Neopterygii</taxon>
        <taxon>Teleostei</taxon>
        <taxon>Ostariophysi</taxon>
        <taxon>Cypriniformes</taxon>
        <taxon>Danionidae</taxon>
        <taxon>Danioninae</taxon>
        <taxon>Danionella</taxon>
    </lineage>
</organism>
<dbReference type="Pfam" id="PF00055">
    <property type="entry name" value="Laminin_N"/>
    <property type="match status" value="1"/>
</dbReference>
<sequence length="79" mass="8469">LFPAVLNLASMAGIETNATCGESGPEMYCKLVEHVPGRPVKNPQCRTCNLQSDQDYGNACTFAHCTTVNSPNTVLLPEV</sequence>
<name>A0A553RM07_9TELE</name>
<evidence type="ECO:0000313" key="5">
    <source>
        <dbReference type="Proteomes" id="UP000316079"/>
    </source>
</evidence>
<dbReference type="InterPro" id="IPR008211">
    <property type="entry name" value="Laminin_N"/>
</dbReference>
<dbReference type="Proteomes" id="UP000316079">
    <property type="component" value="Unassembled WGS sequence"/>
</dbReference>
<evidence type="ECO:0000256" key="1">
    <source>
        <dbReference type="ARBA" id="ARBA00023157"/>
    </source>
</evidence>
<keyword evidence="2" id="KW-0424">Laminin EGF-like domain</keyword>
<proteinExistence type="predicted"/>
<evidence type="ECO:0000256" key="2">
    <source>
        <dbReference type="ARBA" id="ARBA00023292"/>
    </source>
</evidence>